<dbReference type="PANTHER" id="PTHR46730:SF1">
    <property type="entry name" value="PLAT DOMAIN-CONTAINING PROTEIN"/>
    <property type="match status" value="1"/>
</dbReference>
<evidence type="ECO:0000256" key="1">
    <source>
        <dbReference type="ARBA" id="ARBA00004141"/>
    </source>
</evidence>
<evidence type="ECO:0000259" key="6">
    <source>
        <dbReference type="PROSITE" id="PS50093"/>
    </source>
</evidence>
<proteinExistence type="predicted"/>
<dbReference type="Pfam" id="PF00801">
    <property type="entry name" value="PKD"/>
    <property type="match status" value="2"/>
</dbReference>
<dbReference type="GO" id="GO:0006816">
    <property type="term" value="P:calcium ion transport"/>
    <property type="evidence" value="ECO:0007669"/>
    <property type="project" value="TreeGrafter"/>
</dbReference>
<evidence type="ECO:0000256" key="5">
    <source>
        <dbReference type="ARBA" id="ARBA00023136"/>
    </source>
</evidence>
<keyword evidence="5" id="KW-0472">Membrane</keyword>
<evidence type="ECO:0000256" key="2">
    <source>
        <dbReference type="ARBA" id="ARBA00022692"/>
    </source>
</evidence>
<dbReference type="InterPro" id="IPR022409">
    <property type="entry name" value="PKD/Chitinase_dom"/>
</dbReference>
<evidence type="ECO:0000256" key="4">
    <source>
        <dbReference type="ARBA" id="ARBA00022989"/>
    </source>
</evidence>
<keyword evidence="2" id="KW-0812">Transmembrane</keyword>
<keyword evidence="3" id="KW-0677">Repeat</keyword>
<comment type="subcellular location">
    <subcellularLocation>
        <location evidence="1">Membrane</location>
        <topology evidence="1">Multi-pass membrane protein</topology>
    </subcellularLocation>
</comment>
<feature type="domain" description="PKD" evidence="6">
    <location>
        <begin position="580"/>
        <end position="650"/>
    </location>
</feature>
<dbReference type="EMBL" id="JAWDGP010005856">
    <property type="protein sequence ID" value="KAK3750740.1"/>
    <property type="molecule type" value="Genomic_DNA"/>
</dbReference>
<evidence type="ECO:0000313" key="8">
    <source>
        <dbReference type="Proteomes" id="UP001283361"/>
    </source>
</evidence>
<comment type="caution">
    <text evidence="7">The sequence shown here is derived from an EMBL/GenBank/DDBJ whole genome shotgun (WGS) entry which is preliminary data.</text>
</comment>
<dbReference type="Pfam" id="PF02010">
    <property type="entry name" value="REJ"/>
    <property type="match status" value="1"/>
</dbReference>
<dbReference type="InterPro" id="IPR000601">
    <property type="entry name" value="PKD_dom"/>
</dbReference>
<dbReference type="InterPro" id="IPR013783">
    <property type="entry name" value="Ig-like_fold"/>
</dbReference>
<dbReference type="PANTHER" id="PTHR46730">
    <property type="entry name" value="POLYCYSTIN-1"/>
    <property type="match status" value="1"/>
</dbReference>
<feature type="domain" description="PKD" evidence="6">
    <location>
        <begin position="498"/>
        <end position="560"/>
    </location>
</feature>
<reference evidence="7" key="1">
    <citation type="journal article" date="2023" name="G3 (Bethesda)">
        <title>A reference genome for the long-term kleptoplast-retaining sea slug Elysia crispata morphotype clarki.</title>
        <authorList>
            <person name="Eastman K.E."/>
            <person name="Pendleton A.L."/>
            <person name="Shaikh M.A."/>
            <person name="Suttiyut T."/>
            <person name="Ogas R."/>
            <person name="Tomko P."/>
            <person name="Gavelis G."/>
            <person name="Widhalm J.R."/>
            <person name="Wisecaver J.H."/>
        </authorList>
    </citation>
    <scope>NUCLEOTIDE SEQUENCE</scope>
    <source>
        <strain evidence="7">ECLA1</strain>
    </source>
</reference>
<dbReference type="InterPro" id="IPR002859">
    <property type="entry name" value="PKD/REJ-like"/>
</dbReference>
<organism evidence="7 8">
    <name type="scientific">Elysia crispata</name>
    <name type="common">lettuce slug</name>
    <dbReference type="NCBI Taxonomy" id="231223"/>
    <lineage>
        <taxon>Eukaryota</taxon>
        <taxon>Metazoa</taxon>
        <taxon>Spiralia</taxon>
        <taxon>Lophotrochozoa</taxon>
        <taxon>Mollusca</taxon>
        <taxon>Gastropoda</taxon>
        <taxon>Heterobranchia</taxon>
        <taxon>Euthyneura</taxon>
        <taxon>Panpulmonata</taxon>
        <taxon>Sacoglossa</taxon>
        <taxon>Placobranchoidea</taxon>
        <taxon>Plakobranchidae</taxon>
        <taxon>Elysia</taxon>
    </lineage>
</organism>
<dbReference type="Gene3D" id="2.60.40.10">
    <property type="entry name" value="Immunoglobulins"/>
    <property type="match status" value="3"/>
</dbReference>
<gene>
    <name evidence="7" type="ORF">RRG08_022221</name>
</gene>
<dbReference type="SMART" id="SM00089">
    <property type="entry name" value="PKD"/>
    <property type="match status" value="4"/>
</dbReference>
<protein>
    <recommendedName>
        <fullName evidence="6">PKD domain-containing protein</fullName>
    </recommendedName>
</protein>
<keyword evidence="8" id="KW-1185">Reference proteome</keyword>
<dbReference type="InterPro" id="IPR035986">
    <property type="entry name" value="PKD_dom_sf"/>
</dbReference>
<evidence type="ECO:0000256" key="3">
    <source>
        <dbReference type="ARBA" id="ARBA00022737"/>
    </source>
</evidence>
<dbReference type="GO" id="GO:0005886">
    <property type="term" value="C:plasma membrane"/>
    <property type="evidence" value="ECO:0007669"/>
    <property type="project" value="TreeGrafter"/>
</dbReference>
<dbReference type="PROSITE" id="PS50093">
    <property type="entry name" value="PKD"/>
    <property type="match status" value="2"/>
</dbReference>
<keyword evidence="4" id="KW-1133">Transmembrane helix</keyword>
<dbReference type="GO" id="GO:0005261">
    <property type="term" value="F:monoatomic cation channel activity"/>
    <property type="evidence" value="ECO:0007669"/>
    <property type="project" value="TreeGrafter"/>
</dbReference>
<sequence>MPSVSGDGDLFGFHVRRRKHLLLNKLCLQISLLSLWSTGKFCFCGNTLPSPGPVAENLCDVHCIGEPTQRCGGVKHVSVHTASKRVAGLAIASDASGTPISVDTPVIIDVSIASGMDVTYQFDYDDGAGRTSNNVTNMLSRTYSVPGEYNIHVFANDVNQTFQDSVAATAVKVEAPPGEAEVECDHVFATYVDGNKCTLTVWSGTSLDVSVTVQSFSYNFEVPDPPLSLAGLGVPSKEALAGDATPQTYLLLGAEFTVSGRILGWEMNIETLGSGALTMAILKPACGTYCYGSNKCGVTCHSTSGQSTTCLASEKFCGQSAMCDASCTPSSRYDDSAQLTWEVVSTHTITASSLGYQYVSESSIIEVEPGYILGLQTQSGQAVVGRVTVGSDQPDVFHSTDLAAGNTIDASTASTMTERHAIRAIASGGTKVHLPFLFTQAGNFSLTATASSTTLPSSPASTATTYVLVEEGVNLAIITSPVYVITSQPVAFEVEPHTGNNVLYNWTLSDGAEFLQSTDRILSHTFSSRGQYQVNVTVYNSVSFKENTTDVIVEDEILGLSASTVVQAQGTPSEITLVLSSGSDYTCTWDFGDGGAVQNTDEAELNGLGLKKAHLYLSAGTYTVTVTCANNVSSQSTTTLAQVQQSITNLRMTSEGANKGDDFYIRWEVDAGTDITFQLTFDGDIITTHTEYQTNKWQSDLQPGRPVSDIPLTLTATNLISSDSLSVNFKILTAIVNPTFTSTTVNASSGESIAFIADMEAGSDLTVTVAFGDGNSNSYTIPPNTDWPGAYTFGHTFYNGGIFQVTATFANSEGSYIRIHTVSVLVGVQSITCELPEFALYYPPAQADLKFIGEVLPTEPKLTINWGEKQSQDRQMALALNTSYPHMFGDTGILHVVATISNFMGTKTCNKTINIVEKLDNPHFKNKFPKAAVGLPFEVTFCLHRGPSFAQCNLTFDFGDGNPATQIQRAGEGQDGCDSLEVVYTDKVTKTVSVTAQTLMETVSKSEAVSIIDGFQDSDITVTGPGDVTFGSSSIFVITYVGGSIPESNSVSIIIDYGDGSTADSGPHNFNISSTGASKQIQHVYTSDNTFNAQVTVFSDCCSVINNVTAGVYKAITGLQANLFFLADIPLNQVKNGLEDNSIFYPTNKALNFVMSNANNAFATAYDVTVNFGGSTILTCKKTSPTFSLYLNDTGSHTIDVVASNAISSDSITSKTINMYELIEGFQVTDANHKVRVYEPKLLNIGFTRVGTDTCVYVDYGDGSKSIYSDNTLKCTESAYSTVSQSNKHALTGVNQLSHSYGKERLYDVTVMAKNAHSSSTVVVSFSISNVDCEKPSVSISDGSSSFAEPIKYKMSSFIRIRGISIISCADNYQNTKSWRIEQIDPLLGTVTGAVSLHSIDISKAELNLDPRFLALGLYKIYYKMTMDKSYGDVKFEAEAFTYILVEESDLIGVMMRGGVSEVERGAGQYLTLTPLSFSTDPDVHPSAAQGISVKSWLCHVAGNDNTNCTNLGFTSSVTSSKSLYVTGSSIGTTYMISATLSKGDREVVTTVFLSGVTGVPPFAYIMPDEGSVFYQLSDGFKVLQSSRLALNCMCENCAAGVSQSYLWKVYSDDYRWPDGWRELSEDDMHDRVLGQMSKQIAIENDLFEVFESNLMKVECQLTTSSGSGKVSTKLTVNDPPTAGTCSVSPIERTISTEKDWTITVDGWWDEDGLVEFQFFSHTDDDTVDRQITSKETNLGAFSQTVRLSEGPHNKDYQQEIIVKVRDSLQATREFSCGMVKVTPLPVEEIRALAKEITTNGLHSLRRMFAEGDQKTCSETSTSIVSLLNSDKYAGQRVASNFANSMYGDIDDDRPSYMEFDPAQVKAETEYKRETERNDRSLVRKQLIADMTTLEAQSVVAIQQVSSFYAEAVLYGDEIDQDSQIAVMDSLGNMSQVLTSPPDDVPSEDLEVAMENGVAAIGGIMDAAGNNGYQGTQSELEAATHDVDWSEYDTDIDSSAENEDLSGAADFEEALKIHTANVHKKRQAKTAEVIREKVMKALDTQAKGFSRYSVPGQKLEMNTRKMKMKMEKTDIKTLQGRTLKPADSGEGEVVLPNTTLFSTYQSDRPVVVSVAQSTNHPLKYSTMAQGIAPESNFIMINLYNENNQKMSVRNLPEPVKIVIPRDKKLVKPDYLTVDPIIPTWTNLMNVVLGLNRTGSASEFM</sequence>
<accession>A0AAE0YLR7</accession>
<dbReference type="CDD" id="cd00146">
    <property type="entry name" value="PKD"/>
    <property type="match status" value="2"/>
</dbReference>
<dbReference type="SUPFAM" id="SSF49299">
    <property type="entry name" value="PKD domain"/>
    <property type="match status" value="4"/>
</dbReference>
<dbReference type="Proteomes" id="UP001283361">
    <property type="component" value="Unassembled WGS sequence"/>
</dbReference>
<name>A0AAE0YLR7_9GAST</name>
<evidence type="ECO:0000313" key="7">
    <source>
        <dbReference type="EMBL" id="KAK3750740.1"/>
    </source>
</evidence>